<feature type="signal peptide" evidence="1">
    <location>
        <begin position="1"/>
        <end position="23"/>
    </location>
</feature>
<gene>
    <name evidence="2" type="ORF">P7V44_05000</name>
    <name evidence="3" type="ORF">Q5E86_08370</name>
</gene>
<evidence type="ECO:0000313" key="5">
    <source>
        <dbReference type="Proteomes" id="UP001176478"/>
    </source>
</evidence>
<evidence type="ECO:0000256" key="1">
    <source>
        <dbReference type="SAM" id="SignalP"/>
    </source>
</evidence>
<comment type="caution">
    <text evidence="2">The sequence shown here is derived from an EMBL/GenBank/DDBJ whole genome shotgun (WGS) entry which is preliminary data.</text>
</comment>
<dbReference type="EMBL" id="JAUQTG010000003">
    <property type="protein sequence ID" value="MDO7856373.1"/>
    <property type="molecule type" value="Genomic_DNA"/>
</dbReference>
<organism evidence="2 4">
    <name type="scientific">Providencia huashanensis</name>
    <dbReference type="NCBI Taxonomy" id="3037798"/>
    <lineage>
        <taxon>Bacteria</taxon>
        <taxon>Pseudomonadati</taxon>
        <taxon>Pseudomonadota</taxon>
        <taxon>Gammaproteobacteria</taxon>
        <taxon>Enterobacterales</taxon>
        <taxon>Morganellaceae</taxon>
        <taxon>Providencia</taxon>
    </lineage>
</organism>
<dbReference type="EMBL" id="JARRYG010000004">
    <property type="protein sequence ID" value="MDG4695595.1"/>
    <property type="molecule type" value="Genomic_DNA"/>
</dbReference>
<evidence type="ECO:0008006" key="6">
    <source>
        <dbReference type="Google" id="ProtNLM"/>
    </source>
</evidence>
<evidence type="ECO:0000313" key="2">
    <source>
        <dbReference type="EMBL" id="MDG4695595.1"/>
    </source>
</evidence>
<evidence type="ECO:0000313" key="4">
    <source>
        <dbReference type="Proteomes" id="UP001156701"/>
    </source>
</evidence>
<reference evidence="3" key="2">
    <citation type="submission" date="2023-07" db="EMBL/GenBank/DDBJ databases">
        <authorList>
            <person name="Yang W."/>
            <person name="Chen J."/>
            <person name="Ji P."/>
            <person name="Hu F."/>
        </authorList>
    </citation>
    <scope>NUCLEOTIDE SEQUENCE</scope>
    <source>
        <strain evidence="3">CRE-138-0111</strain>
    </source>
</reference>
<reference evidence="3" key="3">
    <citation type="journal article" date="2024" name="Int. J. Antimicrob. Agents">
        <title>Identification of a novel Providencia species showing multi-drug-resistant in three patients with hospital-acquired infection.</title>
        <authorList>
            <person name="Yang W."/>
            <person name="Chen J."/>
            <person name="Yang F."/>
            <person name="Ji P."/>
            <person name="Shen S."/>
            <person name="Yin D."/>
            <person name="Hu F."/>
        </authorList>
    </citation>
    <scope>NUCLEOTIDE SEQUENCE</scope>
    <source>
        <strain evidence="3">CRE-138-0111</strain>
    </source>
</reference>
<dbReference type="AlphaFoldDB" id="A0AA42FM62"/>
<evidence type="ECO:0000313" key="3">
    <source>
        <dbReference type="EMBL" id="MDO7856373.1"/>
    </source>
</evidence>
<keyword evidence="5" id="KW-1185">Reference proteome</keyword>
<sequence length="168" mass="18462">MSIFNFKKIMAITIFSCSFSSFAANPPLQFRIHGSFEEVVPPCNLTSEPSLNLAFDTIPTYVNIGYETQAESVRVSYQCMQDVNVKVYFSDAAHKLSSAAYQTTASHIGVKTKINGQILNPNEKLEFKSKAGASVIPVEVSLIRLAETQGNGGSYDFNLTGIIETEYN</sequence>
<accession>A0AA42FM62</accession>
<dbReference type="RefSeq" id="WP_166696612.1">
    <property type="nucleotide sequence ID" value="NZ_JARRYG010000004.1"/>
</dbReference>
<dbReference type="Proteomes" id="UP001176478">
    <property type="component" value="Unassembled WGS sequence"/>
</dbReference>
<dbReference type="Proteomes" id="UP001156701">
    <property type="component" value="Unassembled WGS sequence"/>
</dbReference>
<feature type="chain" id="PRO_5041396097" description="Fimbrial protein" evidence="1">
    <location>
        <begin position="24"/>
        <end position="168"/>
    </location>
</feature>
<protein>
    <recommendedName>
        <fullName evidence="6">Fimbrial protein</fullName>
    </recommendedName>
</protein>
<name>A0AA42FM62_9GAMM</name>
<keyword evidence="1" id="KW-0732">Signal</keyword>
<reference evidence="2" key="1">
    <citation type="submission" date="2023-03" db="EMBL/GenBank/DDBJ databases">
        <title>a new species belonging to Providencia genus.</title>
        <authorList>
            <person name="Yang W."/>
            <person name="Hu F."/>
            <person name="Shen S."/>
            <person name="Ding L."/>
            <person name="Yin D."/>
        </authorList>
    </citation>
    <scope>NUCLEOTIDE SEQUENCE</scope>
    <source>
        <strain evidence="2">CRE-3FA-0001</strain>
    </source>
</reference>
<proteinExistence type="predicted"/>